<feature type="transmembrane region" description="Helical" evidence="1">
    <location>
        <begin position="36"/>
        <end position="53"/>
    </location>
</feature>
<name>A0A9D1MBX8_9FIRM</name>
<dbReference type="PANTHER" id="PTHR34980">
    <property type="entry name" value="INNER MEMBRANE PROTEIN-RELATED-RELATED"/>
    <property type="match status" value="1"/>
</dbReference>
<reference evidence="2" key="1">
    <citation type="submission" date="2020-10" db="EMBL/GenBank/DDBJ databases">
        <authorList>
            <person name="Gilroy R."/>
        </authorList>
    </citation>
    <scope>NUCLEOTIDE SEQUENCE</scope>
    <source>
        <strain evidence="2">USAMLcec3-3695</strain>
    </source>
</reference>
<gene>
    <name evidence="2" type="ORF">IAA61_06345</name>
</gene>
<accession>A0A9D1MBX8</accession>
<dbReference type="EMBL" id="DVNB01000068">
    <property type="protein sequence ID" value="HIU57416.1"/>
    <property type="molecule type" value="Genomic_DNA"/>
</dbReference>
<proteinExistence type="predicted"/>
<sequence length="142" mass="16473">MQLENIKWKEYANMIPYFSCLSKYAVFRGRASRREFWGFSIINVIILLVLLILHATYQTGTLHTVLTYAVIIYAALTLIPSLAVMSRRWHDLGRTGLWVFLNIVPGIGTLVSLFFFLGRGDRGTNIYGRDPREKKYRKRNGR</sequence>
<dbReference type="Proteomes" id="UP000824109">
    <property type="component" value="Unassembled WGS sequence"/>
</dbReference>
<protein>
    <submittedName>
        <fullName evidence="2">DUF805 domain-containing protein</fullName>
    </submittedName>
</protein>
<keyword evidence="1" id="KW-1133">Transmembrane helix</keyword>
<dbReference type="GO" id="GO:0005886">
    <property type="term" value="C:plasma membrane"/>
    <property type="evidence" value="ECO:0007669"/>
    <property type="project" value="TreeGrafter"/>
</dbReference>
<evidence type="ECO:0000256" key="1">
    <source>
        <dbReference type="SAM" id="Phobius"/>
    </source>
</evidence>
<reference evidence="2" key="2">
    <citation type="journal article" date="2021" name="PeerJ">
        <title>Extensive microbial diversity within the chicken gut microbiome revealed by metagenomics and culture.</title>
        <authorList>
            <person name="Gilroy R."/>
            <person name="Ravi A."/>
            <person name="Getino M."/>
            <person name="Pursley I."/>
            <person name="Horton D.L."/>
            <person name="Alikhan N.F."/>
            <person name="Baker D."/>
            <person name="Gharbi K."/>
            <person name="Hall N."/>
            <person name="Watson M."/>
            <person name="Adriaenssens E.M."/>
            <person name="Foster-Nyarko E."/>
            <person name="Jarju S."/>
            <person name="Secka A."/>
            <person name="Antonio M."/>
            <person name="Oren A."/>
            <person name="Chaudhuri R.R."/>
            <person name="La Ragione R."/>
            <person name="Hildebrand F."/>
            <person name="Pallen M.J."/>
        </authorList>
    </citation>
    <scope>NUCLEOTIDE SEQUENCE</scope>
    <source>
        <strain evidence="2">USAMLcec3-3695</strain>
    </source>
</reference>
<dbReference type="PANTHER" id="PTHR34980:SF2">
    <property type="entry name" value="INNER MEMBRANE PROTEIN YHAH-RELATED"/>
    <property type="match status" value="1"/>
</dbReference>
<keyword evidence="1" id="KW-0812">Transmembrane</keyword>
<dbReference type="Pfam" id="PF05656">
    <property type="entry name" value="DUF805"/>
    <property type="match status" value="1"/>
</dbReference>
<keyword evidence="1" id="KW-0472">Membrane</keyword>
<comment type="caution">
    <text evidence="2">The sequence shown here is derived from an EMBL/GenBank/DDBJ whole genome shotgun (WGS) entry which is preliminary data.</text>
</comment>
<feature type="transmembrane region" description="Helical" evidence="1">
    <location>
        <begin position="65"/>
        <end position="85"/>
    </location>
</feature>
<organism evidence="2 3">
    <name type="scientific">Candidatus Ornithomonoglobus merdipullorum</name>
    <dbReference type="NCBI Taxonomy" id="2840895"/>
    <lineage>
        <taxon>Bacteria</taxon>
        <taxon>Bacillati</taxon>
        <taxon>Bacillota</taxon>
        <taxon>Clostridia</taxon>
        <taxon>Candidatus Ornithomonoglobus</taxon>
    </lineage>
</organism>
<evidence type="ECO:0000313" key="2">
    <source>
        <dbReference type="EMBL" id="HIU57416.1"/>
    </source>
</evidence>
<evidence type="ECO:0000313" key="3">
    <source>
        <dbReference type="Proteomes" id="UP000824109"/>
    </source>
</evidence>
<dbReference type="AlphaFoldDB" id="A0A9D1MBX8"/>
<feature type="transmembrane region" description="Helical" evidence="1">
    <location>
        <begin position="97"/>
        <end position="117"/>
    </location>
</feature>
<dbReference type="InterPro" id="IPR008523">
    <property type="entry name" value="DUF805"/>
</dbReference>